<organism evidence="1 2">
    <name type="scientific">Mucuna pruriens</name>
    <name type="common">Velvet bean</name>
    <name type="synonym">Dolichos pruriens</name>
    <dbReference type="NCBI Taxonomy" id="157652"/>
    <lineage>
        <taxon>Eukaryota</taxon>
        <taxon>Viridiplantae</taxon>
        <taxon>Streptophyta</taxon>
        <taxon>Embryophyta</taxon>
        <taxon>Tracheophyta</taxon>
        <taxon>Spermatophyta</taxon>
        <taxon>Magnoliopsida</taxon>
        <taxon>eudicotyledons</taxon>
        <taxon>Gunneridae</taxon>
        <taxon>Pentapetalae</taxon>
        <taxon>rosids</taxon>
        <taxon>fabids</taxon>
        <taxon>Fabales</taxon>
        <taxon>Fabaceae</taxon>
        <taxon>Papilionoideae</taxon>
        <taxon>50 kb inversion clade</taxon>
        <taxon>NPAAA clade</taxon>
        <taxon>indigoferoid/millettioid clade</taxon>
        <taxon>Phaseoleae</taxon>
        <taxon>Mucuna</taxon>
    </lineage>
</organism>
<dbReference type="AlphaFoldDB" id="A0A371GIT2"/>
<keyword evidence="2" id="KW-1185">Reference proteome</keyword>
<evidence type="ECO:0008006" key="3">
    <source>
        <dbReference type="Google" id="ProtNLM"/>
    </source>
</evidence>
<reference evidence="1" key="1">
    <citation type="submission" date="2018-05" db="EMBL/GenBank/DDBJ databases">
        <title>Draft genome of Mucuna pruriens seed.</title>
        <authorList>
            <person name="Nnadi N.E."/>
            <person name="Vos R."/>
            <person name="Hasami M.H."/>
            <person name="Devisetty U.K."/>
            <person name="Aguiy J.C."/>
        </authorList>
    </citation>
    <scope>NUCLEOTIDE SEQUENCE [LARGE SCALE GENOMIC DNA]</scope>
    <source>
        <strain evidence="1">JCA_2017</strain>
    </source>
</reference>
<feature type="non-terminal residue" evidence="1">
    <location>
        <position position="1"/>
    </location>
</feature>
<protein>
    <recommendedName>
        <fullName evidence="3">Retrovirus-related Pol polyprotein from transposon TNT 1-94</fullName>
    </recommendedName>
</protein>
<proteinExistence type="predicted"/>
<name>A0A371GIT2_MUCPR</name>
<gene>
    <name evidence="1" type="ORF">CR513_27717</name>
</gene>
<dbReference type="EMBL" id="QJKJ01005405">
    <property type="protein sequence ID" value="RDX90420.1"/>
    <property type="molecule type" value="Genomic_DNA"/>
</dbReference>
<evidence type="ECO:0000313" key="1">
    <source>
        <dbReference type="EMBL" id="RDX90420.1"/>
    </source>
</evidence>
<accession>A0A371GIT2</accession>
<dbReference type="OrthoDB" id="1742098at2759"/>
<sequence>MYPNETKSLDSFSGQPQPQTTQAGYFLKTTLYIGQLPTFASTCKHIDVRCNGENKGNVVVVEKILRSMTPKFDYVVCSIEKSKDPNTLTIDELQSNLLVHEQRMTSHVEEEHALMVAHGDQYAQYAKRGRGCGGFGQQG</sequence>
<comment type="caution">
    <text evidence="1">The sequence shown here is derived from an EMBL/GenBank/DDBJ whole genome shotgun (WGS) entry which is preliminary data.</text>
</comment>
<evidence type="ECO:0000313" key="2">
    <source>
        <dbReference type="Proteomes" id="UP000257109"/>
    </source>
</evidence>
<dbReference type="Proteomes" id="UP000257109">
    <property type="component" value="Unassembled WGS sequence"/>
</dbReference>